<name>A0A9Q0S454_9DIPT</name>
<feature type="compositionally biased region" description="Polar residues" evidence="1">
    <location>
        <begin position="343"/>
        <end position="353"/>
    </location>
</feature>
<evidence type="ECO:0000256" key="2">
    <source>
        <dbReference type="SAM" id="Phobius"/>
    </source>
</evidence>
<comment type="caution">
    <text evidence="4">The sequence shown here is derived from an EMBL/GenBank/DDBJ whole genome shotgun (WGS) entry which is preliminary data.</text>
</comment>
<gene>
    <name evidence="4" type="ORF">Bhyg_09636</name>
</gene>
<evidence type="ECO:0000313" key="4">
    <source>
        <dbReference type="EMBL" id="KAJ6644667.1"/>
    </source>
</evidence>
<keyword evidence="3" id="KW-0732">Signal</keyword>
<accession>A0A9Q0S454</accession>
<evidence type="ECO:0000256" key="3">
    <source>
        <dbReference type="SAM" id="SignalP"/>
    </source>
</evidence>
<evidence type="ECO:0000313" key="5">
    <source>
        <dbReference type="Proteomes" id="UP001151699"/>
    </source>
</evidence>
<reference evidence="4" key="1">
    <citation type="submission" date="2022-07" db="EMBL/GenBank/DDBJ databases">
        <authorList>
            <person name="Trinca V."/>
            <person name="Uliana J.V.C."/>
            <person name="Torres T.T."/>
            <person name="Ward R.J."/>
            <person name="Monesi N."/>
        </authorList>
    </citation>
    <scope>NUCLEOTIDE SEQUENCE</scope>
    <source>
        <strain evidence="4">HSMRA1968</strain>
        <tissue evidence="4">Whole embryos</tissue>
    </source>
</reference>
<keyword evidence="2" id="KW-1133">Transmembrane helix</keyword>
<dbReference type="OrthoDB" id="47276at2759"/>
<keyword evidence="2" id="KW-0472">Membrane</keyword>
<dbReference type="AlphaFoldDB" id="A0A9Q0S454"/>
<feature type="chain" id="PRO_5040123376" evidence="3">
    <location>
        <begin position="19"/>
        <end position="353"/>
    </location>
</feature>
<keyword evidence="2" id="KW-0812">Transmembrane</keyword>
<feature type="region of interest" description="Disordered" evidence="1">
    <location>
        <begin position="297"/>
        <end position="353"/>
    </location>
</feature>
<feature type="signal peptide" evidence="3">
    <location>
        <begin position="1"/>
        <end position="18"/>
    </location>
</feature>
<proteinExistence type="predicted"/>
<keyword evidence="5" id="KW-1185">Reference proteome</keyword>
<dbReference type="Proteomes" id="UP001151699">
    <property type="component" value="Chromosome B"/>
</dbReference>
<evidence type="ECO:0000256" key="1">
    <source>
        <dbReference type="SAM" id="MobiDB-lite"/>
    </source>
</evidence>
<feature type="transmembrane region" description="Helical" evidence="2">
    <location>
        <begin position="236"/>
        <end position="255"/>
    </location>
</feature>
<sequence length="353" mass="40194">MILKSTVLMFVLTKIALSYKQYKYLELCPGNKFKSIFDTITNNKPEVKIGELNYESAALVHYNSITNRKVGSCEFNVKLVNPGGSNGIFVNIKKLQLREYSYDHSCRDYLRFTYKNATQTREICGNIQTTVHNNLIRNFFDIIDGELKVEIHIDPDFTSSDNEKEVQIVFTAYTQCYGSSRLRCSQQKCISDVFRDDEIINCPPPDCLDENNCKNYEKPSVVLISSQSESSGTAHIIVPLVILVIAALAVIMFFCKKKKTTANSQRANTDHIAELRDTTRSDLDSYLEFEDVGTIPRRPMPLRPGDEYRHMPLVSPDRQYDGPMPSAPPIGLKDDPPPYDELFNTNQTKRTNV</sequence>
<dbReference type="EMBL" id="WJQU01000002">
    <property type="protein sequence ID" value="KAJ6644667.1"/>
    <property type="molecule type" value="Genomic_DNA"/>
</dbReference>
<protein>
    <submittedName>
        <fullName evidence="4">Uncharacterized protein</fullName>
    </submittedName>
</protein>
<organism evidence="4 5">
    <name type="scientific">Pseudolycoriella hygida</name>
    <dbReference type="NCBI Taxonomy" id="35572"/>
    <lineage>
        <taxon>Eukaryota</taxon>
        <taxon>Metazoa</taxon>
        <taxon>Ecdysozoa</taxon>
        <taxon>Arthropoda</taxon>
        <taxon>Hexapoda</taxon>
        <taxon>Insecta</taxon>
        <taxon>Pterygota</taxon>
        <taxon>Neoptera</taxon>
        <taxon>Endopterygota</taxon>
        <taxon>Diptera</taxon>
        <taxon>Nematocera</taxon>
        <taxon>Sciaroidea</taxon>
        <taxon>Sciaridae</taxon>
        <taxon>Pseudolycoriella</taxon>
    </lineage>
</organism>